<sequence precursor="true">MPTTLFSKASLMCGFALICLLTRTLALPAATAAQQPLKHRPNILIIFTDDQGVNDVGCYGSEIPTPNIDSLAKQGIQLNQFYAASSICTPSRFGLLTGRYAQRSQDRLTGALMFLEQRDLQRGIRQHERMFVKDLQQAGYQTHLVGKWHLGHGDKKFWPTEHGFDSFFGHTGGCVDFFTCQYANKPDWYRGRDLVKTTGYATDVITDEALNRLDQLSVSDRPWLMHLAYNAPHFGKGWDEATQSAVNIMQPKPADLKQVQSINDPLRRAFAAKVVGMDKSIGLVLKKLNSTGMDQNTFVIFMTDHGGDAKYGGSNKPLRGGKATLFEGGIRVPCLVRFPGVIQPGSHSNAVASALDWYPTLAELTRISVPKTLDGQSLMPILTGKPVTTHRPIVWATGAHESLERKAWAAARIENWKWVRPPQQKAMLFDLETDPTEQTNLAAKHPALMKRMRTLVDESFQGQ</sequence>
<feature type="signal peptide" evidence="5">
    <location>
        <begin position="1"/>
        <end position="32"/>
    </location>
</feature>
<dbReference type="GO" id="GO:0046872">
    <property type="term" value="F:metal ion binding"/>
    <property type="evidence" value="ECO:0007669"/>
    <property type="project" value="UniProtKB-KW"/>
</dbReference>
<dbReference type="PROSITE" id="PS00149">
    <property type="entry name" value="SULFATASE_2"/>
    <property type="match status" value="1"/>
</dbReference>
<dbReference type="EMBL" id="CP036272">
    <property type="protein sequence ID" value="QDT62080.1"/>
    <property type="molecule type" value="Genomic_DNA"/>
</dbReference>
<dbReference type="PANTHER" id="PTHR42693:SF53">
    <property type="entry name" value="ENDO-4-O-SULFATASE"/>
    <property type="match status" value="1"/>
</dbReference>
<keyword evidence="8" id="KW-1185">Reference proteome</keyword>
<dbReference type="AlphaFoldDB" id="A0A517T136"/>
<dbReference type="Gene3D" id="3.40.720.10">
    <property type="entry name" value="Alkaline Phosphatase, subunit A"/>
    <property type="match status" value="1"/>
</dbReference>
<feature type="chain" id="PRO_5021811064" evidence="5">
    <location>
        <begin position="33"/>
        <end position="463"/>
    </location>
</feature>
<dbReference type="Pfam" id="PF00884">
    <property type="entry name" value="Sulfatase"/>
    <property type="match status" value="1"/>
</dbReference>
<evidence type="ECO:0000313" key="8">
    <source>
        <dbReference type="Proteomes" id="UP000315003"/>
    </source>
</evidence>
<feature type="domain" description="Sulfatase N-terminal" evidence="6">
    <location>
        <begin position="41"/>
        <end position="365"/>
    </location>
</feature>
<dbReference type="Proteomes" id="UP000315003">
    <property type="component" value="Chromosome"/>
</dbReference>
<keyword evidence="2" id="KW-0479">Metal-binding</keyword>
<dbReference type="GO" id="GO:0004065">
    <property type="term" value="F:arylsulfatase activity"/>
    <property type="evidence" value="ECO:0007669"/>
    <property type="project" value="UniProtKB-EC"/>
</dbReference>
<dbReference type="PANTHER" id="PTHR42693">
    <property type="entry name" value="ARYLSULFATASE FAMILY MEMBER"/>
    <property type="match status" value="1"/>
</dbReference>
<dbReference type="SUPFAM" id="SSF53649">
    <property type="entry name" value="Alkaline phosphatase-like"/>
    <property type="match status" value="1"/>
</dbReference>
<dbReference type="Gene3D" id="3.30.1120.10">
    <property type="match status" value="1"/>
</dbReference>
<dbReference type="InterPro" id="IPR017850">
    <property type="entry name" value="Alkaline_phosphatase_core_sf"/>
</dbReference>
<accession>A0A517T136</accession>
<keyword evidence="4" id="KW-0106">Calcium</keyword>
<name>A0A517T136_9BACT</name>
<proteinExistence type="inferred from homology"/>
<evidence type="ECO:0000256" key="2">
    <source>
        <dbReference type="ARBA" id="ARBA00022723"/>
    </source>
</evidence>
<keyword evidence="3 7" id="KW-0378">Hydrolase</keyword>
<evidence type="ECO:0000259" key="6">
    <source>
        <dbReference type="Pfam" id="PF00884"/>
    </source>
</evidence>
<evidence type="ECO:0000313" key="7">
    <source>
        <dbReference type="EMBL" id="QDT62080.1"/>
    </source>
</evidence>
<dbReference type="PROSITE" id="PS00523">
    <property type="entry name" value="SULFATASE_1"/>
    <property type="match status" value="1"/>
</dbReference>
<dbReference type="InterPro" id="IPR050738">
    <property type="entry name" value="Sulfatase"/>
</dbReference>
<reference evidence="7 8" key="1">
    <citation type="submission" date="2019-02" db="EMBL/GenBank/DDBJ databases">
        <title>Deep-cultivation of Planctomycetes and their phenomic and genomic characterization uncovers novel biology.</title>
        <authorList>
            <person name="Wiegand S."/>
            <person name="Jogler M."/>
            <person name="Boedeker C."/>
            <person name="Pinto D."/>
            <person name="Vollmers J."/>
            <person name="Rivas-Marin E."/>
            <person name="Kohn T."/>
            <person name="Peeters S.H."/>
            <person name="Heuer A."/>
            <person name="Rast P."/>
            <person name="Oberbeckmann S."/>
            <person name="Bunk B."/>
            <person name="Jeske O."/>
            <person name="Meyerdierks A."/>
            <person name="Storesund J.E."/>
            <person name="Kallscheuer N."/>
            <person name="Luecker S."/>
            <person name="Lage O.M."/>
            <person name="Pohl T."/>
            <person name="Merkel B.J."/>
            <person name="Hornburger P."/>
            <person name="Mueller R.-W."/>
            <person name="Bruemmer F."/>
            <person name="Labrenz M."/>
            <person name="Spormann A.M."/>
            <person name="Op den Camp H."/>
            <person name="Overmann J."/>
            <person name="Amann R."/>
            <person name="Jetten M.S.M."/>
            <person name="Mascher T."/>
            <person name="Medema M.H."/>
            <person name="Devos D.P."/>
            <person name="Kaster A.-K."/>
            <person name="Ovreas L."/>
            <person name="Rohde M."/>
            <person name="Galperin M.Y."/>
            <person name="Jogler C."/>
        </authorList>
    </citation>
    <scope>NUCLEOTIDE SEQUENCE [LARGE SCALE GENOMIC DNA]</scope>
    <source>
        <strain evidence="7 8">SV_7m_r</strain>
    </source>
</reference>
<evidence type="ECO:0000256" key="1">
    <source>
        <dbReference type="ARBA" id="ARBA00008779"/>
    </source>
</evidence>
<keyword evidence="5" id="KW-0732">Signal</keyword>
<organism evidence="7 8">
    <name type="scientific">Stieleria bergensis</name>
    <dbReference type="NCBI Taxonomy" id="2528025"/>
    <lineage>
        <taxon>Bacteria</taxon>
        <taxon>Pseudomonadati</taxon>
        <taxon>Planctomycetota</taxon>
        <taxon>Planctomycetia</taxon>
        <taxon>Pirellulales</taxon>
        <taxon>Pirellulaceae</taxon>
        <taxon>Stieleria</taxon>
    </lineage>
</organism>
<evidence type="ECO:0000256" key="3">
    <source>
        <dbReference type="ARBA" id="ARBA00022801"/>
    </source>
</evidence>
<evidence type="ECO:0000256" key="5">
    <source>
        <dbReference type="SAM" id="SignalP"/>
    </source>
</evidence>
<dbReference type="InterPro" id="IPR000917">
    <property type="entry name" value="Sulfatase_N"/>
</dbReference>
<dbReference type="InterPro" id="IPR024607">
    <property type="entry name" value="Sulfatase_CS"/>
</dbReference>
<comment type="similarity">
    <text evidence="1">Belongs to the sulfatase family.</text>
</comment>
<dbReference type="EC" id="3.1.6.1" evidence="7"/>
<protein>
    <submittedName>
        <fullName evidence="7">Arylsulfatase</fullName>
        <ecNumber evidence="7">3.1.6.1</ecNumber>
    </submittedName>
</protein>
<gene>
    <name evidence="7" type="primary">atsA_62</name>
    <name evidence="7" type="ORF">SV7mr_46270</name>
</gene>
<evidence type="ECO:0000256" key="4">
    <source>
        <dbReference type="ARBA" id="ARBA00022837"/>
    </source>
</evidence>